<dbReference type="STRING" id="1802583.A2311_06035"/>
<dbReference type="NCBIfam" id="TIGR00427">
    <property type="entry name" value="NAAT family transporter"/>
    <property type="match status" value="1"/>
</dbReference>
<dbReference type="PANTHER" id="PTHR33508">
    <property type="entry name" value="UPF0056 MEMBRANE PROTEIN YHCE"/>
    <property type="match status" value="1"/>
</dbReference>
<evidence type="ECO:0000313" key="9">
    <source>
        <dbReference type="Proteomes" id="UP000178951"/>
    </source>
</evidence>
<evidence type="ECO:0000256" key="1">
    <source>
        <dbReference type="ARBA" id="ARBA00004651"/>
    </source>
</evidence>
<evidence type="ECO:0000313" key="8">
    <source>
        <dbReference type="EMBL" id="OGC35077.1"/>
    </source>
</evidence>
<feature type="transmembrane region" description="Helical" evidence="7">
    <location>
        <begin position="107"/>
        <end position="127"/>
    </location>
</feature>
<comment type="similarity">
    <text evidence="2 7">Belongs to the UPF0056 (MarC) family.</text>
</comment>
<proteinExistence type="inferred from homology"/>
<gene>
    <name evidence="8" type="ORF">A2311_06035</name>
</gene>
<dbReference type="Pfam" id="PF01914">
    <property type="entry name" value="MarC"/>
    <property type="match status" value="1"/>
</dbReference>
<feature type="transmembrane region" description="Helical" evidence="7">
    <location>
        <begin position="166"/>
        <end position="185"/>
    </location>
</feature>
<evidence type="ECO:0000256" key="3">
    <source>
        <dbReference type="ARBA" id="ARBA00022475"/>
    </source>
</evidence>
<keyword evidence="5 7" id="KW-1133">Transmembrane helix</keyword>
<feature type="transmembrane region" description="Helical" evidence="7">
    <location>
        <begin position="78"/>
        <end position="95"/>
    </location>
</feature>
<evidence type="ECO:0000256" key="7">
    <source>
        <dbReference type="RuleBase" id="RU362048"/>
    </source>
</evidence>
<dbReference type="InterPro" id="IPR002771">
    <property type="entry name" value="Multi_antbiot-R_MarC"/>
</dbReference>
<accession>A0A1F4TR11</accession>
<dbReference type="Proteomes" id="UP000178951">
    <property type="component" value="Unassembled WGS sequence"/>
</dbReference>
<keyword evidence="3" id="KW-1003">Cell membrane</keyword>
<keyword evidence="4 7" id="KW-0812">Transmembrane</keyword>
<protein>
    <recommendedName>
        <fullName evidence="7">UPF0056 membrane protein</fullName>
    </recommendedName>
</protein>
<feature type="transmembrane region" description="Helical" evidence="7">
    <location>
        <begin position="133"/>
        <end position="154"/>
    </location>
</feature>
<dbReference type="GO" id="GO:0005886">
    <property type="term" value="C:plasma membrane"/>
    <property type="evidence" value="ECO:0007669"/>
    <property type="project" value="UniProtKB-SubCell"/>
</dbReference>
<feature type="transmembrane region" description="Helical" evidence="7">
    <location>
        <begin position="12"/>
        <end position="31"/>
    </location>
</feature>
<dbReference type="EMBL" id="MEUF01000035">
    <property type="protein sequence ID" value="OGC35077.1"/>
    <property type="molecule type" value="Genomic_DNA"/>
</dbReference>
<dbReference type="AlphaFoldDB" id="A0A1F4TR11"/>
<name>A0A1F4TR11_UNCSA</name>
<keyword evidence="6 7" id="KW-0472">Membrane</keyword>
<feature type="transmembrane region" description="Helical" evidence="7">
    <location>
        <begin position="43"/>
        <end position="66"/>
    </location>
</feature>
<comment type="caution">
    <text evidence="8">The sequence shown here is derived from an EMBL/GenBank/DDBJ whole genome shotgun (WGS) entry which is preliminary data.</text>
</comment>
<organism evidence="8 9">
    <name type="scientific">candidate division WOR-1 bacterium RIFOXYB2_FULL_48_7</name>
    <dbReference type="NCBI Taxonomy" id="1802583"/>
    <lineage>
        <taxon>Bacteria</taxon>
        <taxon>Bacillati</taxon>
        <taxon>Saganbacteria</taxon>
    </lineage>
</organism>
<evidence type="ECO:0000256" key="5">
    <source>
        <dbReference type="ARBA" id="ARBA00022989"/>
    </source>
</evidence>
<sequence>MESLLISFLKSVIALFIITDAPGNLPFFIGLTEELPKPEKRKVFATAILTGFIMLVIFLFAGMAILDLFNVTLNDFKIAGGILLFWIAIEIMLRGRVNFEHKEDVGVVPLGSPLLVGPGAITTSLVLLQQYGFFVVGAAILTTFCLIWLILHFADDIYRFLGKNGSLIMTKIAAILIAAIAVQYIRQGLMALISN</sequence>
<reference evidence="8 9" key="1">
    <citation type="journal article" date="2016" name="Nat. Commun.">
        <title>Thousands of microbial genomes shed light on interconnected biogeochemical processes in an aquifer system.</title>
        <authorList>
            <person name="Anantharaman K."/>
            <person name="Brown C.T."/>
            <person name="Hug L.A."/>
            <person name="Sharon I."/>
            <person name="Castelle C.J."/>
            <person name="Probst A.J."/>
            <person name="Thomas B.C."/>
            <person name="Singh A."/>
            <person name="Wilkins M.J."/>
            <person name="Karaoz U."/>
            <person name="Brodie E.L."/>
            <person name="Williams K.H."/>
            <person name="Hubbard S.S."/>
            <person name="Banfield J.F."/>
        </authorList>
    </citation>
    <scope>NUCLEOTIDE SEQUENCE [LARGE SCALE GENOMIC DNA]</scope>
</reference>
<evidence type="ECO:0000256" key="6">
    <source>
        <dbReference type="ARBA" id="ARBA00023136"/>
    </source>
</evidence>
<evidence type="ECO:0000256" key="2">
    <source>
        <dbReference type="ARBA" id="ARBA00009784"/>
    </source>
</evidence>
<dbReference type="PANTHER" id="PTHR33508:SF1">
    <property type="entry name" value="UPF0056 MEMBRANE PROTEIN YHCE"/>
    <property type="match status" value="1"/>
</dbReference>
<evidence type="ECO:0000256" key="4">
    <source>
        <dbReference type="ARBA" id="ARBA00022692"/>
    </source>
</evidence>
<comment type="subcellular location">
    <subcellularLocation>
        <location evidence="1 7">Cell membrane</location>
        <topology evidence="1 7">Multi-pass membrane protein</topology>
    </subcellularLocation>
</comment>